<protein>
    <submittedName>
        <fullName evidence="2">Uncharacterized protein</fullName>
    </submittedName>
</protein>
<organism evidence="2 3">
    <name type="scientific">Bacillus aquiflavi</name>
    <dbReference type="NCBI Taxonomy" id="2672567"/>
    <lineage>
        <taxon>Bacteria</taxon>
        <taxon>Bacillati</taxon>
        <taxon>Bacillota</taxon>
        <taxon>Bacilli</taxon>
        <taxon>Bacillales</taxon>
        <taxon>Bacillaceae</taxon>
        <taxon>Bacillus</taxon>
    </lineage>
</organism>
<reference evidence="2 3" key="1">
    <citation type="submission" date="2020-02" db="EMBL/GenBank/DDBJ databases">
        <title>Bacillus aquiflavi sp. nov., isolated from yellow water of strong flavor Chinese baijiu in Yibin region of China.</title>
        <authorList>
            <person name="Xie J."/>
        </authorList>
    </citation>
    <scope>NUCLEOTIDE SEQUENCE [LARGE SCALE GENOMIC DNA]</scope>
    <source>
        <strain evidence="2 3">3H-10</strain>
    </source>
</reference>
<dbReference type="Proteomes" id="UP000472971">
    <property type="component" value="Unassembled WGS sequence"/>
</dbReference>
<keyword evidence="3" id="KW-1185">Reference proteome</keyword>
<gene>
    <name evidence="2" type="ORF">G4D64_08935</name>
    <name evidence="1" type="ORF">H1Z61_09540</name>
</gene>
<dbReference type="EMBL" id="JACEIO010000020">
    <property type="protein sequence ID" value="MBA4537378.1"/>
    <property type="molecule type" value="Genomic_DNA"/>
</dbReference>
<dbReference type="Proteomes" id="UP000570010">
    <property type="component" value="Unassembled WGS sequence"/>
</dbReference>
<name>A0A6B3W274_9BACI</name>
<dbReference type="RefSeq" id="WP_163242025.1">
    <property type="nucleotide sequence ID" value="NZ_CP082780.1"/>
</dbReference>
<proteinExistence type="predicted"/>
<sequence length="103" mass="11924">MMFYPNFTEFYHKGLIPIGKQDQKCLNTTMTNWLIALEGECTKNNESIYHWKVSVYLADDDGTFLFSKPFYTSPAFHCIHSAFAKAKDLEDFGKNDMLTSIHI</sequence>
<evidence type="ECO:0000313" key="4">
    <source>
        <dbReference type="Proteomes" id="UP000570010"/>
    </source>
</evidence>
<dbReference type="EMBL" id="JAAIWN010000018">
    <property type="protein sequence ID" value="NEY81634.1"/>
    <property type="molecule type" value="Genomic_DNA"/>
</dbReference>
<evidence type="ECO:0000313" key="3">
    <source>
        <dbReference type="Proteomes" id="UP000472971"/>
    </source>
</evidence>
<dbReference type="AlphaFoldDB" id="A0A6B3W274"/>
<evidence type="ECO:0000313" key="1">
    <source>
        <dbReference type="EMBL" id="MBA4537378.1"/>
    </source>
</evidence>
<reference evidence="1 4" key="2">
    <citation type="submission" date="2020-07" db="EMBL/GenBank/DDBJ databases">
        <authorList>
            <person name="Feng H."/>
        </authorList>
    </citation>
    <scope>NUCLEOTIDE SEQUENCE [LARGE SCALE GENOMIC DNA]</scope>
    <source>
        <strain evidence="4">s-12</strain>
        <strain evidence="1">S-12</strain>
    </source>
</reference>
<comment type="caution">
    <text evidence="2">The sequence shown here is derived from an EMBL/GenBank/DDBJ whole genome shotgun (WGS) entry which is preliminary data.</text>
</comment>
<accession>A0A6B3W274</accession>
<evidence type="ECO:0000313" key="2">
    <source>
        <dbReference type="EMBL" id="NEY81634.1"/>
    </source>
</evidence>